<evidence type="ECO:0000256" key="7">
    <source>
        <dbReference type="ARBA" id="ARBA00022801"/>
    </source>
</evidence>
<keyword evidence="4" id="KW-0540">Nuclease</keyword>
<accession>A0A7S3PHP2</accession>
<evidence type="ECO:0000256" key="10">
    <source>
        <dbReference type="ARBA" id="ARBA00023239"/>
    </source>
</evidence>
<evidence type="ECO:0000256" key="9">
    <source>
        <dbReference type="ARBA" id="ARBA00023211"/>
    </source>
</evidence>
<organism evidence="12">
    <name type="scientific">Aplanochytrium stocchinoi</name>
    <dbReference type="NCBI Taxonomy" id="215587"/>
    <lineage>
        <taxon>Eukaryota</taxon>
        <taxon>Sar</taxon>
        <taxon>Stramenopiles</taxon>
        <taxon>Bigyra</taxon>
        <taxon>Labyrinthulomycetes</taxon>
        <taxon>Thraustochytrida</taxon>
        <taxon>Thraustochytriidae</taxon>
        <taxon>Aplanochytrium</taxon>
    </lineage>
</organism>
<evidence type="ECO:0000256" key="8">
    <source>
        <dbReference type="ARBA" id="ARBA00022884"/>
    </source>
</evidence>
<evidence type="ECO:0000259" key="11">
    <source>
        <dbReference type="PROSITE" id="PS51959"/>
    </source>
</evidence>
<evidence type="ECO:0000256" key="1">
    <source>
        <dbReference type="ARBA" id="ARBA00001936"/>
    </source>
</evidence>
<evidence type="ECO:0000256" key="2">
    <source>
        <dbReference type="ARBA" id="ARBA00010168"/>
    </source>
</evidence>
<comment type="similarity">
    <text evidence="2">Belongs to the ENDOU family.</text>
</comment>
<dbReference type="GO" id="GO:0016787">
    <property type="term" value="F:hydrolase activity"/>
    <property type="evidence" value="ECO:0007669"/>
    <property type="project" value="UniProtKB-KW"/>
</dbReference>
<comment type="subunit">
    <text evidence="3">Monomer.</text>
</comment>
<evidence type="ECO:0000313" key="12">
    <source>
        <dbReference type="EMBL" id="CAE0438953.1"/>
    </source>
</evidence>
<protein>
    <recommendedName>
        <fullName evidence="11">EndoU domain-containing protein</fullName>
    </recommendedName>
</protein>
<reference evidence="12" key="1">
    <citation type="submission" date="2021-01" db="EMBL/GenBank/DDBJ databases">
        <authorList>
            <person name="Corre E."/>
            <person name="Pelletier E."/>
            <person name="Niang G."/>
            <person name="Scheremetjew M."/>
            <person name="Finn R."/>
            <person name="Kale V."/>
            <person name="Holt S."/>
            <person name="Cochrane G."/>
            <person name="Meng A."/>
            <person name="Brown T."/>
            <person name="Cohen L."/>
        </authorList>
    </citation>
    <scope>NUCLEOTIDE SEQUENCE</scope>
    <source>
        <strain evidence="12">GSBS06</strain>
    </source>
</reference>
<evidence type="ECO:0000256" key="3">
    <source>
        <dbReference type="ARBA" id="ARBA00011245"/>
    </source>
</evidence>
<dbReference type="GO" id="GO:0003723">
    <property type="term" value="F:RNA binding"/>
    <property type="evidence" value="ECO:0007669"/>
    <property type="project" value="UniProtKB-KW"/>
</dbReference>
<proteinExistence type="inferred from homology"/>
<keyword evidence="7" id="KW-0378">Hydrolase</keyword>
<dbReference type="InterPro" id="IPR018998">
    <property type="entry name" value="EndoU_C"/>
</dbReference>
<evidence type="ECO:0000256" key="6">
    <source>
        <dbReference type="ARBA" id="ARBA00022759"/>
    </source>
</evidence>
<dbReference type="CDD" id="cd21159">
    <property type="entry name" value="XendoU"/>
    <property type="match status" value="1"/>
</dbReference>
<dbReference type="PANTHER" id="PTHR12439:SF11">
    <property type="entry name" value="URIDYLATE-SPECIFIC ENDORIBONUCLEASE"/>
    <property type="match status" value="1"/>
</dbReference>
<evidence type="ECO:0000256" key="5">
    <source>
        <dbReference type="ARBA" id="ARBA00022723"/>
    </source>
</evidence>
<dbReference type="SUPFAM" id="SSF142877">
    <property type="entry name" value="EndoU-like"/>
    <property type="match status" value="1"/>
</dbReference>
<name>A0A7S3PHP2_9STRA</name>
<dbReference type="GO" id="GO:0046872">
    <property type="term" value="F:metal ion binding"/>
    <property type="evidence" value="ECO:0007669"/>
    <property type="project" value="UniProtKB-KW"/>
</dbReference>
<feature type="domain" description="EndoU" evidence="11">
    <location>
        <begin position="44"/>
        <end position="329"/>
    </location>
</feature>
<keyword evidence="9" id="KW-0464">Manganese</keyword>
<dbReference type="Pfam" id="PF09412">
    <property type="entry name" value="XendoU"/>
    <property type="match status" value="1"/>
</dbReference>
<evidence type="ECO:0000256" key="4">
    <source>
        <dbReference type="ARBA" id="ARBA00022722"/>
    </source>
</evidence>
<keyword evidence="5" id="KW-0479">Metal-binding</keyword>
<dbReference type="AlphaFoldDB" id="A0A7S3PHP2"/>
<dbReference type="InterPro" id="IPR037227">
    <property type="entry name" value="EndoU-like"/>
</dbReference>
<keyword evidence="10" id="KW-0456">Lyase</keyword>
<dbReference type="PANTHER" id="PTHR12439">
    <property type="entry name" value="PLACENTAL PROTEIN 11-RELATED"/>
    <property type="match status" value="1"/>
</dbReference>
<dbReference type="EMBL" id="HBIN01012212">
    <property type="protein sequence ID" value="CAE0438953.1"/>
    <property type="molecule type" value="Transcribed_RNA"/>
</dbReference>
<dbReference type="InterPro" id="IPR039787">
    <property type="entry name" value="ENDOU"/>
</dbReference>
<sequence>MSSWAKIAATGAKAVEVVEKAVEVVENIQAQMESLSVDHDDFSEAHSTDDAVKILWKIDTNRLSPGEDYKIDVQGYTHYHGDADYARRPLFDFVKPEVFERPTYKMFLDLLDNYTREIGKAEKVSFQERQEIQDFLDEIIKTRVMQYVRSYLINKGKCTSDPGAFKTLLYNLWFGMYKSTRDGGVDSCGFEHVFVGEEADHKNQITGCHGWIQLYNEEKNGRLDYHGYISMNRTRPSDEQHILTLQFTLLDEEDGSEDKKPMSTSFIGVSPEFEIGLYTLLALAPGPETKEERGKQVTKCDFGDHQAEINIVTWDWYGKTRIRTAYPEE</sequence>
<dbReference type="PROSITE" id="PS51959">
    <property type="entry name" value="ENDOU"/>
    <property type="match status" value="1"/>
</dbReference>
<dbReference type="GO" id="GO:0004521">
    <property type="term" value="F:RNA endonuclease activity"/>
    <property type="evidence" value="ECO:0007669"/>
    <property type="project" value="InterPro"/>
</dbReference>
<dbReference type="GO" id="GO:0016829">
    <property type="term" value="F:lyase activity"/>
    <property type="evidence" value="ECO:0007669"/>
    <property type="project" value="UniProtKB-KW"/>
</dbReference>
<keyword evidence="6" id="KW-0255">Endonuclease</keyword>
<keyword evidence="8" id="KW-0694">RNA-binding</keyword>
<gene>
    <name evidence="12" type="ORF">ASTO00021_LOCUS9177</name>
</gene>
<comment type="cofactor">
    <cofactor evidence="1">
        <name>Mn(2+)</name>
        <dbReference type="ChEBI" id="CHEBI:29035"/>
    </cofactor>
</comment>